<dbReference type="GO" id="GO:0003677">
    <property type="term" value="F:DNA binding"/>
    <property type="evidence" value="ECO:0007669"/>
    <property type="project" value="InterPro"/>
</dbReference>
<dbReference type="EMBL" id="BMYS01000005">
    <property type="protein sequence ID" value="GGW82401.1"/>
    <property type="molecule type" value="Genomic_DNA"/>
</dbReference>
<gene>
    <name evidence="2" type="ORF">GCM10011450_10280</name>
</gene>
<evidence type="ECO:0008006" key="4">
    <source>
        <dbReference type="Google" id="ProtNLM"/>
    </source>
</evidence>
<dbReference type="GO" id="GO:0004803">
    <property type="term" value="F:transposase activity"/>
    <property type="evidence" value="ECO:0007669"/>
    <property type="project" value="InterPro"/>
</dbReference>
<evidence type="ECO:0000313" key="3">
    <source>
        <dbReference type="Proteomes" id="UP000608345"/>
    </source>
</evidence>
<evidence type="ECO:0000256" key="1">
    <source>
        <dbReference type="SAM" id="MobiDB-lite"/>
    </source>
</evidence>
<dbReference type="GO" id="GO:0006313">
    <property type="term" value="P:DNA transposition"/>
    <property type="evidence" value="ECO:0007669"/>
    <property type="project" value="InterPro"/>
</dbReference>
<dbReference type="Proteomes" id="UP000608345">
    <property type="component" value="Unassembled WGS sequence"/>
</dbReference>
<reference evidence="2" key="1">
    <citation type="journal article" date="2014" name="Int. J. Syst. Evol. Microbiol.">
        <title>Complete genome sequence of Corynebacterium casei LMG S-19264T (=DSM 44701T), isolated from a smear-ripened cheese.</title>
        <authorList>
            <consortium name="US DOE Joint Genome Institute (JGI-PGF)"/>
            <person name="Walter F."/>
            <person name="Albersmeier A."/>
            <person name="Kalinowski J."/>
            <person name="Ruckert C."/>
        </authorList>
    </citation>
    <scope>NUCLEOTIDE SEQUENCE</scope>
    <source>
        <strain evidence="2">KCTC 23732</strain>
    </source>
</reference>
<name>A0A918MXQ9_9BURK</name>
<proteinExistence type="predicted"/>
<feature type="region of interest" description="Disordered" evidence="1">
    <location>
        <begin position="208"/>
        <end position="233"/>
    </location>
</feature>
<organism evidence="2 3">
    <name type="scientific">Advenella faeciporci</name>
    <dbReference type="NCBI Taxonomy" id="797535"/>
    <lineage>
        <taxon>Bacteria</taxon>
        <taxon>Pseudomonadati</taxon>
        <taxon>Pseudomonadota</taxon>
        <taxon>Betaproteobacteria</taxon>
        <taxon>Burkholderiales</taxon>
        <taxon>Alcaligenaceae</taxon>
    </lineage>
</organism>
<comment type="caution">
    <text evidence="2">The sequence shown here is derived from an EMBL/GenBank/DDBJ whole genome shotgun (WGS) entry which is preliminary data.</text>
</comment>
<dbReference type="InterPro" id="IPR036515">
    <property type="entry name" value="Transposase_17_sf"/>
</dbReference>
<keyword evidence="3" id="KW-1185">Reference proteome</keyword>
<evidence type="ECO:0000313" key="2">
    <source>
        <dbReference type="EMBL" id="GGW82401.1"/>
    </source>
</evidence>
<protein>
    <recommendedName>
        <fullName evidence="4">Transposase IS200-like domain-containing protein</fullName>
    </recommendedName>
</protein>
<reference evidence="2" key="2">
    <citation type="submission" date="2020-09" db="EMBL/GenBank/DDBJ databases">
        <authorList>
            <person name="Sun Q."/>
            <person name="Kim S."/>
        </authorList>
    </citation>
    <scope>NUCLEOTIDE SEQUENCE</scope>
    <source>
        <strain evidence="2">KCTC 23732</strain>
    </source>
</reference>
<dbReference type="AlphaFoldDB" id="A0A918MXQ9"/>
<sequence>MARLPRLYAPRIAQLVHARLVHSFNTAPDAGKLMSQVQAWLADMVYVHKVALHGWTLVDDSILLLATPENGQGISRVMQSLGRNLAASLRSGPVFQGRYRSALLEPGQWVLPAMVWLESFTCREKGMDAPELWPWSSAGIHTGASLGSVAWLTDHEDYWQTGNTPFDRQARYREMFHHGLSMNESNRIADALAGQWALGSESFLQSLSGSASRRVSPGKRGRPRKIQPESETR</sequence>
<accession>A0A918MXQ9</accession>
<dbReference type="Gene3D" id="3.30.70.1290">
    <property type="entry name" value="Transposase IS200-like"/>
    <property type="match status" value="1"/>
</dbReference>
<dbReference type="RefSeq" id="WP_189384386.1">
    <property type="nucleotide sequence ID" value="NZ_BAABFY010000055.1"/>
</dbReference>
<feature type="compositionally biased region" description="Basic residues" evidence="1">
    <location>
        <begin position="216"/>
        <end position="225"/>
    </location>
</feature>